<reference evidence="1 2" key="1">
    <citation type="journal article" date="2012" name="ISME J.">
        <title>Nitrification expanded: discovery, physiology and genomics of a nitrite-oxidizing bacterium from the phylum Chloroflexi.</title>
        <authorList>
            <person name="Sorokin D.Y."/>
            <person name="Lucker S."/>
            <person name="Vejmelkova D."/>
            <person name="Kostrikina N.A."/>
            <person name="Kleerebezem R."/>
            <person name="Rijpstra W.I."/>
            <person name="Damste J.S."/>
            <person name="Le Paslier D."/>
            <person name="Muyzer G."/>
            <person name="Wagner M."/>
            <person name="van Loosdrecht M.C."/>
            <person name="Daims H."/>
        </authorList>
    </citation>
    <scope>NUCLEOTIDE SEQUENCE [LARGE SCALE GENOMIC DNA]</scope>
    <source>
        <strain evidence="2">none</strain>
    </source>
</reference>
<proteinExistence type="predicted"/>
<dbReference type="EMBL" id="CAGS01000190">
    <property type="protein sequence ID" value="CCF83765.1"/>
    <property type="molecule type" value="Genomic_DNA"/>
</dbReference>
<comment type="caution">
    <text evidence="1">The sequence shown here is derived from an EMBL/GenBank/DDBJ whole genome shotgun (WGS) entry which is preliminary data.</text>
</comment>
<evidence type="ECO:0000313" key="2">
    <source>
        <dbReference type="Proteomes" id="UP000004221"/>
    </source>
</evidence>
<name>I4EGF3_9BACT</name>
<dbReference type="AlphaFoldDB" id="I4EGF3"/>
<gene>
    <name evidence="1" type="ORF">NITHO_270011</name>
</gene>
<keyword evidence="2" id="KW-1185">Reference proteome</keyword>
<sequence length="59" mass="6658">MADQDRSRSTEEVMIDQFPVNNLNKSVPYVTRKVIALVNCDDYLGGRSRRDSRVAVASL</sequence>
<accession>I4EGF3</accession>
<organism evidence="1 2">
    <name type="scientific">Nitrolancea hollandica Lb</name>
    <dbReference type="NCBI Taxonomy" id="1129897"/>
    <lineage>
        <taxon>Bacteria</taxon>
        <taxon>Pseudomonadati</taxon>
        <taxon>Thermomicrobiota</taxon>
        <taxon>Thermomicrobia</taxon>
        <taxon>Sphaerobacterales</taxon>
        <taxon>Sphaerobacterineae</taxon>
        <taxon>Sphaerobacteraceae</taxon>
        <taxon>Nitrolancea</taxon>
    </lineage>
</organism>
<protein>
    <submittedName>
        <fullName evidence="1">Uncharacterized protein</fullName>
    </submittedName>
</protein>
<dbReference type="Proteomes" id="UP000004221">
    <property type="component" value="Unassembled WGS sequence"/>
</dbReference>
<evidence type="ECO:0000313" key="1">
    <source>
        <dbReference type="EMBL" id="CCF83765.1"/>
    </source>
</evidence>